<keyword evidence="1" id="KW-1133">Transmembrane helix</keyword>
<evidence type="ECO:0000256" key="1">
    <source>
        <dbReference type="SAM" id="Phobius"/>
    </source>
</evidence>
<keyword evidence="3" id="KW-1185">Reference proteome</keyword>
<dbReference type="AlphaFoldDB" id="A0A133USQ5"/>
<name>A0A133USQ5_9EURY</name>
<reference evidence="2 3" key="1">
    <citation type="journal article" date="2016" name="Sci. Rep.">
        <title>Metabolic traits of an uncultured archaeal lineage -MSBL1- from brine pools of the Red Sea.</title>
        <authorList>
            <person name="Mwirichia R."/>
            <person name="Alam I."/>
            <person name="Rashid M."/>
            <person name="Vinu M."/>
            <person name="Ba-Alawi W."/>
            <person name="Anthony Kamau A."/>
            <person name="Kamanda Ngugi D."/>
            <person name="Goker M."/>
            <person name="Klenk H.P."/>
            <person name="Bajic V."/>
            <person name="Stingl U."/>
        </authorList>
    </citation>
    <scope>NUCLEOTIDE SEQUENCE [LARGE SCALE GENOMIC DNA]</scope>
    <source>
        <strain evidence="2">SCGC-AAA259I09</strain>
    </source>
</reference>
<protein>
    <recommendedName>
        <fullName evidence="4">Macro domain-containing protein</fullName>
    </recommendedName>
</protein>
<dbReference type="Proteomes" id="UP000070463">
    <property type="component" value="Unassembled WGS sequence"/>
</dbReference>
<dbReference type="Gene3D" id="3.40.220.10">
    <property type="entry name" value="Leucine Aminopeptidase, subunit E, domain 1"/>
    <property type="match status" value="1"/>
</dbReference>
<feature type="transmembrane region" description="Helical" evidence="1">
    <location>
        <begin position="23"/>
        <end position="40"/>
    </location>
</feature>
<sequence>MNETAIDWINSIRLFFQEPKDKILLGTGALLTIFSAFILLRNPQLYFPSPFLILFIPGILFVLLPYWLGIREKQEISLSQLKKQLESQEGYTIRFRNTKVRIRVGNIEKTPFEVSTTDRNTGIVLPLIHPFTKNDLLDTDSSTGAFVKEHYQTRVDSLQETIRNFAKPTDQSCRKGDTIILPKEYEIHGARVMFVRTLQRKEKKIVGLEPEEVFISIRNIFKRASKEKIVSLFMPIIGSGRAWAKAKLDIPKALNLLVLASYLYSTTLPESQVKNVNIIFYKEDYRDLTRRDLERVRRLVYMTLLELG</sequence>
<dbReference type="EMBL" id="LHXR01000041">
    <property type="protein sequence ID" value="KXA97169.1"/>
    <property type="molecule type" value="Genomic_DNA"/>
</dbReference>
<evidence type="ECO:0000313" key="2">
    <source>
        <dbReference type="EMBL" id="KXA97169.1"/>
    </source>
</evidence>
<dbReference type="InterPro" id="IPR043472">
    <property type="entry name" value="Macro_dom-like"/>
</dbReference>
<comment type="caution">
    <text evidence="2">The sequence shown here is derived from an EMBL/GenBank/DDBJ whole genome shotgun (WGS) entry which is preliminary data.</text>
</comment>
<keyword evidence="1" id="KW-0472">Membrane</keyword>
<keyword evidence="1" id="KW-0812">Transmembrane</keyword>
<accession>A0A133USQ5</accession>
<proteinExistence type="predicted"/>
<feature type="transmembrane region" description="Helical" evidence="1">
    <location>
        <begin position="46"/>
        <end position="68"/>
    </location>
</feature>
<gene>
    <name evidence="2" type="ORF">AKJ37_03545</name>
</gene>
<organism evidence="2 3">
    <name type="scientific">candidate division MSBL1 archaeon SCGC-AAA259I09</name>
    <dbReference type="NCBI Taxonomy" id="1698267"/>
    <lineage>
        <taxon>Archaea</taxon>
        <taxon>Methanobacteriati</taxon>
        <taxon>Methanobacteriota</taxon>
        <taxon>candidate division MSBL1</taxon>
    </lineage>
</organism>
<evidence type="ECO:0000313" key="3">
    <source>
        <dbReference type="Proteomes" id="UP000070463"/>
    </source>
</evidence>
<evidence type="ECO:0008006" key="4">
    <source>
        <dbReference type="Google" id="ProtNLM"/>
    </source>
</evidence>